<accession>A0A8D8H4P9</accession>
<name>A0A8D8H4P9_CULPI</name>
<dbReference type="EMBL" id="HBUE01303253">
    <property type="protein sequence ID" value="CAG6579931.1"/>
    <property type="molecule type" value="Transcribed_RNA"/>
</dbReference>
<evidence type="ECO:0000313" key="1">
    <source>
        <dbReference type="EMBL" id="CAG6528194.1"/>
    </source>
</evidence>
<organism evidence="1">
    <name type="scientific">Culex pipiens</name>
    <name type="common">House mosquito</name>
    <dbReference type="NCBI Taxonomy" id="7175"/>
    <lineage>
        <taxon>Eukaryota</taxon>
        <taxon>Metazoa</taxon>
        <taxon>Ecdysozoa</taxon>
        <taxon>Arthropoda</taxon>
        <taxon>Hexapoda</taxon>
        <taxon>Insecta</taxon>
        <taxon>Pterygota</taxon>
        <taxon>Neoptera</taxon>
        <taxon>Endopterygota</taxon>
        <taxon>Diptera</taxon>
        <taxon>Nematocera</taxon>
        <taxon>Culicoidea</taxon>
        <taxon>Culicidae</taxon>
        <taxon>Culicinae</taxon>
        <taxon>Culicini</taxon>
        <taxon>Culex</taxon>
        <taxon>Culex</taxon>
    </lineage>
</organism>
<dbReference type="EMBL" id="HBUE01303250">
    <property type="protein sequence ID" value="CAG6579929.1"/>
    <property type="molecule type" value="Transcribed_RNA"/>
</dbReference>
<dbReference type="AlphaFoldDB" id="A0A8D8H4P9"/>
<dbReference type="EMBL" id="HBUE01197222">
    <property type="protein sequence ID" value="CAG6528193.1"/>
    <property type="molecule type" value="Transcribed_RNA"/>
</dbReference>
<proteinExistence type="predicted"/>
<protein>
    <submittedName>
        <fullName evidence="1">(northern house mosquito) hypothetical protein</fullName>
    </submittedName>
</protein>
<dbReference type="EMBL" id="HBUE01303251">
    <property type="protein sequence ID" value="CAG6579930.1"/>
    <property type="molecule type" value="Transcribed_RNA"/>
</dbReference>
<reference evidence="1" key="1">
    <citation type="submission" date="2021-05" db="EMBL/GenBank/DDBJ databases">
        <authorList>
            <person name="Alioto T."/>
            <person name="Alioto T."/>
            <person name="Gomez Garrido J."/>
        </authorList>
    </citation>
    <scope>NUCLEOTIDE SEQUENCE</scope>
</reference>
<dbReference type="EMBL" id="HBUE01197229">
    <property type="protein sequence ID" value="CAG6528196.1"/>
    <property type="molecule type" value="Transcribed_RNA"/>
</dbReference>
<dbReference type="EMBL" id="HBUE01197227">
    <property type="protein sequence ID" value="CAG6528194.1"/>
    <property type="molecule type" value="Transcribed_RNA"/>
</dbReference>
<dbReference type="EMBL" id="HBUE01303249">
    <property type="protein sequence ID" value="CAG6579928.1"/>
    <property type="molecule type" value="Transcribed_RNA"/>
</dbReference>
<dbReference type="EMBL" id="HBUE01303244">
    <property type="protein sequence ID" value="CAG6579927.1"/>
    <property type="molecule type" value="Transcribed_RNA"/>
</dbReference>
<dbReference type="EMBL" id="HBUE01197219">
    <property type="protein sequence ID" value="CAG6528192.1"/>
    <property type="molecule type" value="Transcribed_RNA"/>
</dbReference>
<sequence>MSYLQKGHWTGTTDVASLLSTYKIISQILCCLLSPHTERFVETTSSHITSLRQIMHENGFPQAYFWTTGLTGWRTFRQRSKLRVSLMSLKPSQKQQLEDREGV</sequence>
<dbReference type="EMBL" id="HBUE01197228">
    <property type="protein sequence ID" value="CAG6528195.1"/>
    <property type="molecule type" value="Transcribed_RNA"/>
</dbReference>
<dbReference type="EMBL" id="HBUE01197231">
    <property type="protein sequence ID" value="CAG6528197.1"/>
    <property type="molecule type" value="Transcribed_RNA"/>
</dbReference>
<dbReference type="EMBL" id="HBUE01303241">
    <property type="protein sequence ID" value="CAG6579926.1"/>
    <property type="molecule type" value="Transcribed_RNA"/>
</dbReference>